<proteinExistence type="predicted"/>
<dbReference type="Pfam" id="PF18801">
    <property type="entry name" value="RapH_N"/>
    <property type="match status" value="1"/>
</dbReference>
<dbReference type="RefSeq" id="WP_076789379.1">
    <property type="nucleotide sequence ID" value="NZ_MRBL01000005.1"/>
</dbReference>
<sequence length="363" mass="42759">MEVKLASEKVAKMLNQWYGMIKHHQVTEAIALKEEIQSLIKHMSENQNLLLYFNLLDFRYKLMTEEIEEPDKLYQSIKAIGAENTDNMIVYYSLFFSGVYEFYKKDYVEAINFYQLAEAKLRNIPDQIEHAEFHYKIAEAYYQIDQHLISISHAQKARSIFQEHPDYKLRSVQCEMTLGANLYDMYRFSAAEEHYQKALNEAKSAKYYRLVGILYGLIYDKKNISGLAEEYFKKAIDITEHIESINGVRTLYMMASLLYRNDRTKEARSWYEKGLEHADSTGEDEYQAKLKLIYSLYDRHNDAAVNESLQYLEQKNLWPDISELEEQIAEYYLKQGNLSKSVEYLKRALKAKNQILKVTEALA</sequence>
<dbReference type="Gene3D" id="1.25.40.10">
    <property type="entry name" value="Tetratricopeptide repeat domain"/>
    <property type="match status" value="1"/>
</dbReference>
<dbReference type="PANTHER" id="PTHR12558:SF13">
    <property type="entry name" value="CELL DIVISION CYCLE PROTEIN 27 HOMOLOG"/>
    <property type="match status" value="1"/>
</dbReference>
<evidence type="ECO:0008006" key="3">
    <source>
        <dbReference type="Google" id="ProtNLM"/>
    </source>
</evidence>
<dbReference type="Pfam" id="PF13181">
    <property type="entry name" value="TPR_8"/>
    <property type="match status" value="2"/>
</dbReference>
<protein>
    <recommendedName>
        <fullName evidence="3">Aspartate phosphatase</fullName>
    </recommendedName>
</protein>
<dbReference type="EMBL" id="MRBL01000005">
    <property type="protein sequence ID" value="OMI29060.1"/>
    <property type="molecule type" value="Genomic_DNA"/>
</dbReference>
<dbReference type="SUPFAM" id="SSF48452">
    <property type="entry name" value="TPR-like"/>
    <property type="match status" value="1"/>
</dbReference>
<evidence type="ECO:0000313" key="2">
    <source>
        <dbReference type="Proteomes" id="UP000187046"/>
    </source>
</evidence>
<evidence type="ECO:0000313" key="1">
    <source>
        <dbReference type="EMBL" id="OMI29060.1"/>
    </source>
</evidence>
<gene>
    <name evidence="1" type="ORF">BTA31_04770</name>
</gene>
<dbReference type="InterPro" id="IPR019734">
    <property type="entry name" value="TPR_rpt"/>
</dbReference>
<dbReference type="PANTHER" id="PTHR12558">
    <property type="entry name" value="CELL DIVISION CYCLE 16,23,27"/>
    <property type="match status" value="1"/>
</dbReference>
<organism evidence="1 2">
    <name type="scientific">Bacillus haynesii</name>
    <dbReference type="NCBI Taxonomy" id="1925021"/>
    <lineage>
        <taxon>Bacteria</taxon>
        <taxon>Bacillati</taxon>
        <taxon>Bacillota</taxon>
        <taxon>Bacilli</taxon>
        <taxon>Bacillales</taxon>
        <taxon>Bacillaceae</taxon>
        <taxon>Bacillus</taxon>
    </lineage>
</organism>
<comment type="caution">
    <text evidence="1">The sequence shown here is derived from an EMBL/GenBank/DDBJ whole genome shotgun (WGS) entry which is preliminary data.</text>
</comment>
<dbReference type="SMART" id="SM00028">
    <property type="entry name" value="TPR"/>
    <property type="match status" value="6"/>
</dbReference>
<reference evidence="1 2" key="1">
    <citation type="submission" date="2016-12" db="EMBL/GenBank/DDBJ databases">
        <title>Bacillus phylogenomics.</title>
        <authorList>
            <person name="Dunlap C."/>
        </authorList>
    </citation>
    <scope>NUCLEOTIDE SEQUENCE [LARGE SCALE GENOMIC DNA]</scope>
    <source>
        <strain evidence="1 2">NRRL B-41327</strain>
    </source>
</reference>
<dbReference type="Proteomes" id="UP000187046">
    <property type="component" value="Unassembled WGS sequence"/>
</dbReference>
<name>A0ABX3I846_9BACI</name>
<keyword evidence="2" id="KW-1185">Reference proteome</keyword>
<accession>A0ABX3I846</accession>
<dbReference type="InterPro" id="IPR011990">
    <property type="entry name" value="TPR-like_helical_dom_sf"/>
</dbReference>